<feature type="region of interest" description="Disordered" evidence="1">
    <location>
        <begin position="1"/>
        <end position="39"/>
    </location>
</feature>
<dbReference type="EMBL" id="CDMZ01005878">
    <property type="protein sequence ID" value="CEM55458.1"/>
    <property type="molecule type" value="Genomic_DNA"/>
</dbReference>
<proteinExistence type="predicted"/>
<accession>A0A0G4IE43</accession>
<dbReference type="Pfam" id="PF10013">
    <property type="entry name" value="DUF2256"/>
    <property type="match status" value="1"/>
</dbReference>
<gene>
    <name evidence="2" type="ORF">Cvel_13552</name>
</gene>
<evidence type="ECO:0008006" key="3">
    <source>
        <dbReference type="Google" id="ProtNLM"/>
    </source>
</evidence>
<evidence type="ECO:0000313" key="2">
    <source>
        <dbReference type="EMBL" id="CEM55458.1"/>
    </source>
</evidence>
<evidence type="ECO:0000256" key="1">
    <source>
        <dbReference type="SAM" id="MobiDB-lite"/>
    </source>
</evidence>
<name>A0A0G4IE43_9ALVE</name>
<organism evidence="2">
    <name type="scientific">Chromera velia CCMP2878</name>
    <dbReference type="NCBI Taxonomy" id="1169474"/>
    <lineage>
        <taxon>Eukaryota</taxon>
        <taxon>Sar</taxon>
        <taxon>Alveolata</taxon>
        <taxon>Colpodellida</taxon>
        <taxon>Chromeraceae</taxon>
        <taxon>Chromera</taxon>
    </lineage>
</organism>
<dbReference type="PANTHER" id="PTHR37463:SF1">
    <property type="entry name" value="DUF2256 DOMAIN-CONTAINING PROTEIN"/>
    <property type="match status" value="1"/>
</dbReference>
<protein>
    <recommendedName>
        <fullName evidence="3">DUF2256 domain-containing protein</fullName>
    </recommendedName>
</protein>
<dbReference type="PANTHER" id="PTHR37463">
    <property type="entry name" value="GSL3115 PROTEIN"/>
    <property type="match status" value="1"/>
</dbReference>
<dbReference type="VEuPathDB" id="CryptoDB:Cvel_13552"/>
<dbReference type="AlphaFoldDB" id="A0A0G4IE43"/>
<dbReference type="InterPro" id="IPR017136">
    <property type="entry name" value="UCP037205"/>
</dbReference>
<sequence length="87" mass="10086">MRSSGRIGGFDDDFDSSSPRVLLRKSDKGKEKKPNKSDLPEKICETCGRPFKWRKKWAKVWDEVKYCSERCRNRRSSANPSDSTIES</sequence>
<reference evidence="2" key="1">
    <citation type="submission" date="2014-11" db="EMBL/GenBank/DDBJ databases">
        <authorList>
            <person name="Otto D Thomas"/>
            <person name="Naeem Raeece"/>
        </authorList>
    </citation>
    <scope>NUCLEOTIDE SEQUENCE</scope>
</reference>
<feature type="compositionally biased region" description="Basic and acidic residues" evidence="1">
    <location>
        <begin position="24"/>
        <end position="39"/>
    </location>
</feature>